<dbReference type="SUPFAM" id="SSF90123">
    <property type="entry name" value="ABC transporter transmembrane region"/>
    <property type="match status" value="1"/>
</dbReference>
<dbReference type="GO" id="GO:0005524">
    <property type="term" value="F:ATP binding"/>
    <property type="evidence" value="ECO:0007669"/>
    <property type="project" value="UniProtKB-KW"/>
</dbReference>
<evidence type="ECO:0000256" key="6">
    <source>
        <dbReference type="ARBA" id="ARBA00023136"/>
    </source>
</evidence>
<evidence type="ECO:0000313" key="9">
    <source>
        <dbReference type="EMBL" id="VDP72173.1"/>
    </source>
</evidence>
<gene>
    <name evidence="9" type="ORF">SMTD_LOCUS16733</name>
</gene>
<organism evidence="9 10">
    <name type="scientific">Schistosoma mattheei</name>
    <dbReference type="NCBI Taxonomy" id="31246"/>
    <lineage>
        <taxon>Eukaryota</taxon>
        <taxon>Metazoa</taxon>
        <taxon>Spiralia</taxon>
        <taxon>Lophotrochozoa</taxon>
        <taxon>Platyhelminthes</taxon>
        <taxon>Trematoda</taxon>
        <taxon>Digenea</taxon>
        <taxon>Strigeidida</taxon>
        <taxon>Schistosomatoidea</taxon>
        <taxon>Schistosomatidae</taxon>
        <taxon>Schistosoma</taxon>
    </lineage>
</organism>
<feature type="transmembrane region" description="Helical" evidence="7">
    <location>
        <begin position="125"/>
        <end position="147"/>
    </location>
</feature>
<evidence type="ECO:0000256" key="1">
    <source>
        <dbReference type="ARBA" id="ARBA00022448"/>
    </source>
</evidence>
<proteinExistence type="predicted"/>
<dbReference type="PANTHER" id="PTHR24223">
    <property type="entry name" value="ATP-BINDING CASSETTE SUB-FAMILY C"/>
    <property type="match status" value="1"/>
</dbReference>
<evidence type="ECO:0000256" key="5">
    <source>
        <dbReference type="ARBA" id="ARBA00022989"/>
    </source>
</evidence>
<keyword evidence="1" id="KW-0813">Transport</keyword>
<feature type="transmembrane region" description="Helical" evidence="7">
    <location>
        <begin position="289"/>
        <end position="310"/>
    </location>
</feature>
<dbReference type="PANTHER" id="PTHR24223:SF454">
    <property type="match status" value="1"/>
</dbReference>
<dbReference type="AlphaFoldDB" id="A0A3P8JRQ3"/>
<dbReference type="PROSITE" id="PS50929">
    <property type="entry name" value="ABC_TM1F"/>
    <property type="match status" value="1"/>
</dbReference>
<evidence type="ECO:0000313" key="10">
    <source>
        <dbReference type="Proteomes" id="UP000269396"/>
    </source>
</evidence>
<protein>
    <recommendedName>
        <fullName evidence="8">ABC transmembrane type-1 domain-containing protein</fullName>
    </recommendedName>
</protein>
<dbReference type="GO" id="GO:0140359">
    <property type="term" value="F:ABC-type transporter activity"/>
    <property type="evidence" value="ECO:0007669"/>
    <property type="project" value="InterPro"/>
</dbReference>
<keyword evidence="2 7" id="KW-0812">Transmembrane</keyword>
<dbReference type="Gene3D" id="1.20.1560.10">
    <property type="entry name" value="ABC transporter type 1, transmembrane domain"/>
    <property type="match status" value="1"/>
</dbReference>
<feature type="domain" description="ABC transmembrane type-1" evidence="8">
    <location>
        <begin position="127"/>
        <end position="403"/>
    </location>
</feature>
<dbReference type="Proteomes" id="UP000269396">
    <property type="component" value="Unassembled WGS sequence"/>
</dbReference>
<evidence type="ECO:0000256" key="7">
    <source>
        <dbReference type="SAM" id="Phobius"/>
    </source>
</evidence>
<evidence type="ECO:0000256" key="3">
    <source>
        <dbReference type="ARBA" id="ARBA00022741"/>
    </source>
</evidence>
<evidence type="ECO:0000259" key="8">
    <source>
        <dbReference type="PROSITE" id="PS50929"/>
    </source>
</evidence>
<feature type="transmembrane region" description="Helical" evidence="7">
    <location>
        <begin position="186"/>
        <end position="210"/>
    </location>
</feature>
<keyword evidence="10" id="KW-1185">Reference proteome</keyword>
<dbReference type="InterPro" id="IPR050173">
    <property type="entry name" value="ABC_transporter_C-like"/>
</dbReference>
<reference evidence="9 10" key="1">
    <citation type="submission" date="2018-11" db="EMBL/GenBank/DDBJ databases">
        <authorList>
            <consortium name="Pathogen Informatics"/>
        </authorList>
    </citation>
    <scope>NUCLEOTIDE SEQUENCE [LARGE SCALE GENOMIC DNA]</scope>
    <source>
        <strain>Denwood</strain>
        <strain evidence="10">Zambia</strain>
    </source>
</reference>
<dbReference type="InterPro" id="IPR011527">
    <property type="entry name" value="ABC1_TM_dom"/>
</dbReference>
<dbReference type="Pfam" id="PF00664">
    <property type="entry name" value="ABC_membrane"/>
    <property type="match status" value="1"/>
</dbReference>
<keyword evidence="4" id="KW-0067">ATP-binding</keyword>
<name>A0A3P8JRQ3_9TREM</name>
<evidence type="ECO:0000256" key="2">
    <source>
        <dbReference type="ARBA" id="ARBA00022692"/>
    </source>
</evidence>
<feature type="transmembrane region" description="Helical" evidence="7">
    <location>
        <begin position="381"/>
        <end position="400"/>
    </location>
</feature>
<keyword evidence="5 7" id="KW-1133">Transmembrane helix</keyword>
<accession>A0A3P8JRQ3</accession>
<keyword evidence="6 7" id="KW-0472">Membrane</keyword>
<keyword evidence="3" id="KW-0547">Nucleotide-binding</keyword>
<evidence type="ECO:0000256" key="4">
    <source>
        <dbReference type="ARBA" id="ARBA00022840"/>
    </source>
</evidence>
<sequence length="403" mass="45627">MSRSPPLNATKKLSLESSVSFLKPINFTDITTHNTASKHDNNEHIMPTGEALNDLIDFRSEQEVTHRRSPTSISITDLNASTSDDNKFENDDPEHGKFMTDEEIMHGHVSWSAYWEYFRARSVSVTFISVLSYVGFLGVQAFCSYWLQWFADDQQLIEAEQAFQNTTIISNETARQILIEQIKDRILYYIIGYAWAGLGQTVLILIFALLNAYSNLRASNLLHQQLLSKILHAPASFFDHTPLGRILNRFSNDVDNLDHTIPNSFSDTIGTTGDVVISLVIVSVTLRPFGIGLAVIIPVFIFCITVLIFYMPSVRQTRRLDANTRSPLLTNYSETSASSLGVTVVRAFKRDKEFIAKSDKLIDANAVFEYVRFVANRWLDVHLNVSFFSFFIIIVAYILISVL</sequence>
<dbReference type="EMBL" id="UZAL01037598">
    <property type="protein sequence ID" value="VDP72173.1"/>
    <property type="molecule type" value="Genomic_DNA"/>
</dbReference>
<dbReference type="InterPro" id="IPR036640">
    <property type="entry name" value="ABC1_TM_sf"/>
</dbReference>
<dbReference type="GO" id="GO:0016020">
    <property type="term" value="C:membrane"/>
    <property type="evidence" value="ECO:0007669"/>
    <property type="project" value="InterPro"/>
</dbReference>